<sequence>MRKTLILLAAALLCACSANVKKEAVSKEGDNEIRVAVEMNGADVVSVSIDETEEGVSKKELGDEYGLKRASGIGKEWDEQIAFLESYLAAHGAQDLLYDAQGRALNADVLSGCTISIQKYVQTYAQALDTEN</sequence>
<dbReference type="Gene3D" id="3.90.1010.20">
    <property type="match status" value="1"/>
</dbReference>
<reference evidence="2" key="1">
    <citation type="journal article" date="2021" name="PeerJ">
        <title>Extensive microbial diversity within the chicken gut microbiome revealed by metagenomics and culture.</title>
        <authorList>
            <person name="Gilroy R."/>
            <person name="Ravi A."/>
            <person name="Getino M."/>
            <person name="Pursley I."/>
            <person name="Horton D.L."/>
            <person name="Alikhan N.F."/>
            <person name="Baker D."/>
            <person name="Gharbi K."/>
            <person name="Hall N."/>
            <person name="Watson M."/>
            <person name="Adriaenssens E.M."/>
            <person name="Foster-Nyarko E."/>
            <person name="Jarju S."/>
            <person name="Secka A."/>
            <person name="Antonio M."/>
            <person name="Oren A."/>
            <person name="Chaudhuri R.R."/>
            <person name="La Ragione R."/>
            <person name="Hildebrand F."/>
            <person name="Pallen M.J."/>
        </authorList>
    </citation>
    <scope>NUCLEOTIDE SEQUENCE</scope>
    <source>
        <strain evidence="2">CHK187-11901</strain>
    </source>
</reference>
<dbReference type="Proteomes" id="UP000823896">
    <property type="component" value="Unassembled WGS sequence"/>
</dbReference>
<dbReference type="PROSITE" id="PS51257">
    <property type="entry name" value="PROKAR_LIPOPROTEIN"/>
    <property type="match status" value="1"/>
</dbReference>
<gene>
    <name evidence="2" type="ORF">H9702_07055</name>
</gene>
<protein>
    <submittedName>
        <fullName evidence="2">FMN-binding protein</fullName>
    </submittedName>
</protein>
<name>A0A9D2NS13_9FIRM</name>
<proteinExistence type="predicted"/>
<evidence type="ECO:0000256" key="1">
    <source>
        <dbReference type="SAM" id="SignalP"/>
    </source>
</evidence>
<feature type="chain" id="PRO_5038649575" evidence="1">
    <location>
        <begin position="21"/>
        <end position="132"/>
    </location>
</feature>
<feature type="signal peptide" evidence="1">
    <location>
        <begin position="1"/>
        <end position="20"/>
    </location>
</feature>
<dbReference type="AlphaFoldDB" id="A0A9D2NS13"/>
<dbReference type="EMBL" id="DWWM01000044">
    <property type="protein sequence ID" value="HJC36874.1"/>
    <property type="molecule type" value="Genomic_DNA"/>
</dbReference>
<accession>A0A9D2NS13</accession>
<comment type="caution">
    <text evidence="2">The sequence shown here is derived from an EMBL/GenBank/DDBJ whole genome shotgun (WGS) entry which is preliminary data.</text>
</comment>
<reference evidence="2" key="2">
    <citation type="submission" date="2021-04" db="EMBL/GenBank/DDBJ databases">
        <authorList>
            <person name="Gilroy R."/>
        </authorList>
    </citation>
    <scope>NUCLEOTIDE SEQUENCE</scope>
    <source>
        <strain evidence="2">CHK187-11901</strain>
    </source>
</reference>
<evidence type="ECO:0000313" key="3">
    <source>
        <dbReference type="Proteomes" id="UP000823896"/>
    </source>
</evidence>
<evidence type="ECO:0000313" key="2">
    <source>
        <dbReference type="EMBL" id="HJC36874.1"/>
    </source>
</evidence>
<keyword evidence="1" id="KW-0732">Signal</keyword>
<organism evidence="2 3">
    <name type="scientific">Candidatus Merdibacter merdavium</name>
    <dbReference type="NCBI Taxonomy" id="2838692"/>
    <lineage>
        <taxon>Bacteria</taxon>
        <taxon>Bacillati</taxon>
        <taxon>Bacillota</taxon>
        <taxon>Erysipelotrichia</taxon>
        <taxon>Erysipelotrichales</taxon>
        <taxon>Erysipelotrichaceae</taxon>
        <taxon>Merdibacter</taxon>
    </lineage>
</organism>